<protein>
    <submittedName>
        <fullName evidence="2">Uncharacterized protein</fullName>
    </submittedName>
</protein>
<dbReference type="Proteomes" id="UP000789390">
    <property type="component" value="Unassembled WGS sequence"/>
</dbReference>
<sequence length="304" mass="33538">MRMATLSRNGLLYLLLAIASMTVTCLAAAAVDPAVESKTPLQNSVENVQIRESHSLKSDASYMKAPLAQAPTPVALSAPAAGVSFPSIAQPAVHPASQSIPVPALYSNPQETTMGYVYYYLPQVAEKYYPKRKDLMPYVKRYGYVASRAWQNMPSMRQMPDRTFDITSSIGLVLLAPVMLSSTHAHFQRSILGFHSDPLSWRVGVWPETNGTRFSRTLASLAARVDDVLDIYMRAFKSDICLEKFSCQAGQMTSRLGKFTEPIITFLEPLVPTYMSKKLEAFKNGARSSSADCSEMKCKLPFIG</sequence>
<organism evidence="2 3">
    <name type="scientific">Daphnia galeata</name>
    <dbReference type="NCBI Taxonomy" id="27404"/>
    <lineage>
        <taxon>Eukaryota</taxon>
        <taxon>Metazoa</taxon>
        <taxon>Ecdysozoa</taxon>
        <taxon>Arthropoda</taxon>
        <taxon>Crustacea</taxon>
        <taxon>Branchiopoda</taxon>
        <taxon>Diplostraca</taxon>
        <taxon>Cladocera</taxon>
        <taxon>Anomopoda</taxon>
        <taxon>Daphniidae</taxon>
        <taxon>Daphnia</taxon>
    </lineage>
</organism>
<dbReference type="EMBL" id="CAKKLH010000334">
    <property type="protein sequence ID" value="CAH0112922.1"/>
    <property type="molecule type" value="Genomic_DNA"/>
</dbReference>
<name>A0A8J2SCL3_9CRUS</name>
<gene>
    <name evidence="2" type="ORF">DGAL_LOCUS16721</name>
</gene>
<keyword evidence="1" id="KW-0732">Signal</keyword>
<reference evidence="2" key="1">
    <citation type="submission" date="2021-11" db="EMBL/GenBank/DDBJ databases">
        <authorList>
            <person name="Schell T."/>
        </authorList>
    </citation>
    <scope>NUCLEOTIDE SEQUENCE</scope>
    <source>
        <strain evidence="2">M5</strain>
    </source>
</reference>
<comment type="caution">
    <text evidence="2">The sequence shown here is derived from an EMBL/GenBank/DDBJ whole genome shotgun (WGS) entry which is preliminary data.</text>
</comment>
<dbReference type="OrthoDB" id="6354439at2759"/>
<dbReference type="AlphaFoldDB" id="A0A8J2SCL3"/>
<proteinExistence type="predicted"/>
<keyword evidence="3" id="KW-1185">Reference proteome</keyword>
<feature type="chain" id="PRO_5035170816" evidence="1">
    <location>
        <begin position="28"/>
        <end position="304"/>
    </location>
</feature>
<evidence type="ECO:0000313" key="2">
    <source>
        <dbReference type="EMBL" id="CAH0112922.1"/>
    </source>
</evidence>
<evidence type="ECO:0000256" key="1">
    <source>
        <dbReference type="SAM" id="SignalP"/>
    </source>
</evidence>
<feature type="signal peptide" evidence="1">
    <location>
        <begin position="1"/>
        <end position="27"/>
    </location>
</feature>
<evidence type="ECO:0000313" key="3">
    <source>
        <dbReference type="Proteomes" id="UP000789390"/>
    </source>
</evidence>
<accession>A0A8J2SCL3</accession>